<keyword evidence="3" id="KW-1185">Reference proteome</keyword>
<evidence type="ECO:0000256" key="1">
    <source>
        <dbReference type="SAM" id="MobiDB-lite"/>
    </source>
</evidence>
<comment type="caution">
    <text evidence="2">The sequence shown here is derived from an EMBL/GenBank/DDBJ whole genome shotgun (WGS) entry which is preliminary data.</text>
</comment>
<evidence type="ECO:0000313" key="3">
    <source>
        <dbReference type="Proteomes" id="UP001362999"/>
    </source>
</evidence>
<accession>A0AAW0BMP2</accession>
<feature type="compositionally biased region" description="Polar residues" evidence="1">
    <location>
        <begin position="87"/>
        <end position="99"/>
    </location>
</feature>
<sequence>MSSLATELAQFPASPLKDKILSLVVAYMAAYPDGELKNDPVAPEHRRAIKDAHIALYPFYPTQPRKPKPTAAKTKPEPEPVAGSSRAGVQSNEPIASTSKAEKRTFSSAFLTEEAEMFENEEREYQRLPNLGESTISKSGKEKEIIEISDGEVEPPVRRRKAKAKAVNAGNPAEIIEIFDD</sequence>
<reference evidence="2 3" key="1">
    <citation type="journal article" date="2024" name="J Genomics">
        <title>Draft genome sequencing and assembly of Favolaschia claudopus CIRM-BRFM 2984 isolated from oak limbs.</title>
        <authorList>
            <person name="Navarro D."/>
            <person name="Drula E."/>
            <person name="Chaduli D."/>
            <person name="Cazenave R."/>
            <person name="Ahrendt S."/>
            <person name="Wang J."/>
            <person name="Lipzen A."/>
            <person name="Daum C."/>
            <person name="Barry K."/>
            <person name="Grigoriev I.V."/>
            <person name="Favel A."/>
            <person name="Rosso M.N."/>
            <person name="Martin F."/>
        </authorList>
    </citation>
    <scope>NUCLEOTIDE SEQUENCE [LARGE SCALE GENOMIC DNA]</scope>
    <source>
        <strain evidence="2 3">CIRM-BRFM 2984</strain>
    </source>
</reference>
<evidence type="ECO:0000313" key="2">
    <source>
        <dbReference type="EMBL" id="KAK7027776.1"/>
    </source>
</evidence>
<name>A0AAW0BMP2_9AGAR</name>
<dbReference type="AlphaFoldDB" id="A0AAW0BMP2"/>
<feature type="region of interest" description="Disordered" evidence="1">
    <location>
        <begin position="120"/>
        <end position="150"/>
    </location>
</feature>
<proteinExistence type="predicted"/>
<organism evidence="2 3">
    <name type="scientific">Favolaschia claudopus</name>
    <dbReference type="NCBI Taxonomy" id="2862362"/>
    <lineage>
        <taxon>Eukaryota</taxon>
        <taxon>Fungi</taxon>
        <taxon>Dikarya</taxon>
        <taxon>Basidiomycota</taxon>
        <taxon>Agaricomycotina</taxon>
        <taxon>Agaricomycetes</taxon>
        <taxon>Agaricomycetidae</taxon>
        <taxon>Agaricales</taxon>
        <taxon>Marasmiineae</taxon>
        <taxon>Mycenaceae</taxon>
        <taxon>Favolaschia</taxon>
    </lineage>
</organism>
<dbReference type="EMBL" id="JAWWNJ010000029">
    <property type="protein sequence ID" value="KAK7027776.1"/>
    <property type="molecule type" value="Genomic_DNA"/>
</dbReference>
<protein>
    <submittedName>
        <fullName evidence="2">Uncharacterized protein</fullName>
    </submittedName>
</protein>
<dbReference type="Proteomes" id="UP001362999">
    <property type="component" value="Unassembled WGS sequence"/>
</dbReference>
<gene>
    <name evidence="2" type="ORF">R3P38DRAFT_3190859</name>
</gene>
<feature type="region of interest" description="Disordered" evidence="1">
    <location>
        <begin position="59"/>
        <end position="104"/>
    </location>
</feature>